<dbReference type="Pfam" id="PF19451">
    <property type="entry name" value="DUF5989"/>
    <property type="match status" value="1"/>
</dbReference>
<gene>
    <name evidence="2" type="ORF">FYK55_08105</name>
</gene>
<dbReference type="InterPro" id="IPR046031">
    <property type="entry name" value="DUF5989"/>
</dbReference>
<evidence type="ECO:0000313" key="3">
    <source>
        <dbReference type="Proteomes" id="UP000324479"/>
    </source>
</evidence>
<evidence type="ECO:0000313" key="2">
    <source>
        <dbReference type="EMBL" id="KAA5544662.1"/>
    </source>
</evidence>
<dbReference type="AlphaFoldDB" id="A0A5M6DEE3"/>
<name>A0A5M6DEE3_9BACT</name>
<evidence type="ECO:0000256" key="1">
    <source>
        <dbReference type="SAM" id="Phobius"/>
    </source>
</evidence>
<sequence>MDNSNPSIEALAEQSDPGIVREFIWFLRYNKKWWLTPILVILLALVALAFFTASPAAPFIYTLF</sequence>
<dbReference type="Proteomes" id="UP000324479">
    <property type="component" value="Unassembled WGS sequence"/>
</dbReference>
<protein>
    <submittedName>
        <fullName evidence="2">Uncharacterized protein</fullName>
    </submittedName>
</protein>
<keyword evidence="1" id="KW-1133">Transmembrane helix</keyword>
<comment type="caution">
    <text evidence="2">The sequence shown here is derived from an EMBL/GenBank/DDBJ whole genome shotgun (WGS) entry which is preliminary data.</text>
</comment>
<keyword evidence="1" id="KW-0472">Membrane</keyword>
<keyword evidence="1" id="KW-0812">Transmembrane</keyword>
<reference evidence="2 3" key="1">
    <citation type="submission" date="2019-08" db="EMBL/GenBank/DDBJ databases">
        <authorList>
            <person name="Dhanesh K."/>
            <person name="Kumar G."/>
            <person name="Sasikala C."/>
            <person name="Venkata Ramana C."/>
        </authorList>
    </citation>
    <scope>NUCLEOTIDE SEQUENCE [LARGE SCALE GENOMIC DNA]</scope>
    <source>
        <strain evidence="2 3">JC645</strain>
    </source>
</reference>
<feature type="transmembrane region" description="Helical" evidence="1">
    <location>
        <begin position="33"/>
        <end position="61"/>
    </location>
</feature>
<keyword evidence="3" id="KW-1185">Reference proteome</keyword>
<dbReference type="EMBL" id="VWOX01000004">
    <property type="protein sequence ID" value="KAA5544662.1"/>
    <property type="molecule type" value="Genomic_DNA"/>
</dbReference>
<proteinExistence type="predicted"/>
<accession>A0A5M6DEE3</accession>
<organism evidence="2 3">
    <name type="scientific">Roseiconus nitratireducens</name>
    <dbReference type="NCBI Taxonomy" id="2605748"/>
    <lineage>
        <taxon>Bacteria</taxon>
        <taxon>Pseudomonadati</taxon>
        <taxon>Planctomycetota</taxon>
        <taxon>Planctomycetia</taxon>
        <taxon>Pirellulales</taxon>
        <taxon>Pirellulaceae</taxon>
        <taxon>Roseiconus</taxon>
    </lineage>
</organism>